<sequence>MRLHIRKSEDLPEGVVYSPRQTEHKKDLEDKNGKSPGRNIRSGDFFCSGLEDQNYFKTEAGTEMYYFMTVIIVLSLAAFVQAEEGLKNTESATTMEEVVVTATKTEEKRKDIANSVIVVNETDIRESSAASVGEVLANELGVDWRTQGNYGGAGQEIHIRGMDANGTQVLVNGVSVNSPSLGLADVSKIPLNNIEKIEVVKGSGSLLYGTGAMGGTVNIITKGPKKDIRELKVSSGYGSEDTYEISAEQGMFAIGDLGYYLTATKRDTDGFRDNGELNHKDASAKLVYDRGDDLTLSLYGDYIDRDYGLPGVKPPKGTNDYYINGQKVFDSEASSLLDNGSDNDGHVIFDAKSSPFDWLSLSMMGNYTDMKNYIYSRYVDLYGTGDLLGFEGTVINRIYGAEANVDVSPFECLGILLGFEYKKYDWENKGVDLDATGEKIAATKSNIEADLHSTGTYIEADYRPCRYFKTIMGVRHEDHSEFGTIDLPRIGMIFNLTETTALKFNHGRHFRAPTPNDLFWPYQDYGYWSFGGNPDLKPEKGWHTDISVDQSLLEDRLFLTASYFHWSLKDKILWESDINWHYGPLNLDTYKADGLELGTKIGPFYDMDLSFDYTYTDAEEENEFVTRQATYTPKHLFKTDLTYRSNFGLMAKATARYTGKRKYYGGDKTTEDPVETLNAYWTVDLNFEQRLYKHWLFALCLNNLLDKEYDTYLASFTDPNTFIRSIAGYPGAGRYAFFKVTYEY</sequence>
<dbReference type="PANTHER" id="PTHR30069:SF29">
    <property type="entry name" value="HEMOGLOBIN AND HEMOGLOBIN-HAPTOGLOBIN-BINDING PROTEIN 1-RELATED"/>
    <property type="match status" value="1"/>
</dbReference>
<dbReference type="CDD" id="cd01347">
    <property type="entry name" value="ligand_gated_channel"/>
    <property type="match status" value="1"/>
</dbReference>
<dbReference type="Gene3D" id="2.170.130.10">
    <property type="entry name" value="TonB-dependent receptor, plug domain"/>
    <property type="match status" value="1"/>
</dbReference>
<keyword evidence="7 10" id="KW-0472">Membrane</keyword>
<dbReference type="InterPro" id="IPR000531">
    <property type="entry name" value="Beta-barrel_TonB"/>
</dbReference>
<evidence type="ECO:0000256" key="8">
    <source>
        <dbReference type="ARBA" id="ARBA00023170"/>
    </source>
</evidence>
<accession>A0A445MQK2</accession>
<evidence type="ECO:0000313" key="15">
    <source>
        <dbReference type="EMBL" id="SPD71745.1"/>
    </source>
</evidence>
<evidence type="ECO:0000256" key="3">
    <source>
        <dbReference type="ARBA" id="ARBA00022452"/>
    </source>
</evidence>
<dbReference type="PROSITE" id="PS52016">
    <property type="entry name" value="TONB_DEPENDENT_REC_3"/>
    <property type="match status" value="1"/>
</dbReference>
<evidence type="ECO:0000256" key="12">
    <source>
        <dbReference type="SAM" id="MobiDB-lite"/>
    </source>
</evidence>
<dbReference type="PANTHER" id="PTHR30069">
    <property type="entry name" value="TONB-DEPENDENT OUTER MEMBRANE RECEPTOR"/>
    <property type="match status" value="1"/>
</dbReference>
<dbReference type="Pfam" id="PF00593">
    <property type="entry name" value="TonB_dep_Rec_b-barrel"/>
    <property type="match status" value="1"/>
</dbReference>
<feature type="domain" description="TonB-dependent receptor plug" evidence="14">
    <location>
        <begin position="109"/>
        <end position="216"/>
    </location>
</feature>
<evidence type="ECO:0000256" key="11">
    <source>
        <dbReference type="RuleBase" id="RU003357"/>
    </source>
</evidence>
<dbReference type="InterPro" id="IPR036942">
    <property type="entry name" value="Beta-barrel_TonB_sf"/>
</dbReference>
<keyword evidence="4 10" id="KW-0812">Transmembrane</keyword>
<dbReference type="EMBL" id="OJIN01000004">
    <property type="protein sequence ID" value="SPD71745.1"/>
    <property type="molecule type" value="Genomic_DNA"/>
</dbReference>
<feature type="domain" description="TonB-dependent receptor-like beta-barrel" evidence="13">
    <location>
        <begin position="289"/>
        <end position="704"/>
    </location>
</feature>
<comment type="similarity">
    <text evidence="10 11">Belongs to the TonB-dependent receptor family.</text>
</comment>
<evidence type="ECO:0000256" key="10">
    <source>
        <dbReference type="PROSITE-ProRule" id="PRU01360"/>
    </source>
</evidence>
<dbReference type="GO" id="GO:0044718">
    <property type="term" value="P:siderophore transmembrane transport"/>
    <property type="evidence" value="ECO:0007669"/>
    <property type="project" value="TreeGrafter"/>
</dbReference>
<organism evidence="15">
    <name type="scientific">uncultured Desulfobacterium sp</name>
    <dbReference type="NCBI Taxonomy" id="201089"/>
    <lineage>
        <taxon>Bacteria</taxon>
        <taxon>Pseudomonadati</taxon>
        <taxon>Thermodesulfobacteriota</taxon>
        <taxon>Desulfobacteria</taxon>
        <taxon>Desulfobacterales</taxon>
        <taxon>Desulfobacteriaceae</taxon>
        <taxon>Desulfobacterium</taxon>
        <taxon>environmental samples</taxon>
    </lineage>
</organism>
<dbReference type="InterPro" id="IPR037066">
    <property type="entry name" value="Plug_dom_sf"/>
</dbReference>
<dbReference type="InterPro" id="IPR012910">
    <property type="entry name" value="Plug_dom"/>
</dbReference>
<evidence type="ECO:0000256" key="4">
    <source>
        <dbReference type="ARBA" id="ARBA00022692"/>
    </source>
</evidence>
<evidence type="ECO:0000256" key="6">
    <source>
        <dbReference type="ARBA" id="ARBA00023077"/>
    </source>
</evidence>
<reference evidence="15" key="1">
    <citation type="submission" date="2018-01" db="EMBL/GenBank/DDBJ databases">
        <authorList>
            <person name="Regsiter A."/>
            <person name="William W."/>
        </authorList>
    </citation>
    <scope>NUCLEOTIDE SEQUENCE</scope>
    <source>
        <strain evidence="15">TRIP AH-1</strain>
    </source>
</reference>
<dbReference type="GO" id="GO:0009279">
    <property type="term" value="C:cell outer membrane"/>
    <property type="evidence" value="ECO:0007669"/>
    <property type="project" value="UniProtKB-SubCell"/>
</dbReference>
<protein>
    <submittedName>
        <fullName evidence="15">TonB-dependent receptor</fullName>
    </submittedName>
</protein>
<comment type="subcellular location">
    <subcellularLocation>
        <location evidence="1 10">Cell outer membrane</location>
        <topology evidence="1 10">Multi-pass membrane protein</topology>
    </subcellularLocation>
</comment>
<keyword evidence="8 15" id="KW-0675">Receptor</keyword>
<evidence type="ECO:0000256" key="2">
    <source>
        <dbReference type="ARBA" id="ARBA00022448"/>
    </source>
</evidence>
<evidence type="ECO:0000256" key="1">
    <source>
        <dbReference type="ARBA" id="ARBA00004571"/>
    </source>
</evidence>
<evidence type="ECO:0000259" key="14">
    <source>
        <dbReference type="Pfam" id="PF07715"/>
    </source>
</evidence>
<gene>
    <name evidence="15" type="primary">tonB</name>
    <name evidence="15" type="ORF">PITCH_A1010015</name>
</gene>
<dbReference type="Gene3D" id="2.40.170.20">
    <property type="entry name" value="TonB-dependent receptor, beta-barrel domain"/>
    <property type="match status" value="1"/>
</dbReference>
<keyword evidence="5" id="KW-0732">Signal</keyword>
<dbReference type="Pfam" id="PF07715">
    <property type="entry name" value="Plug"/>
    <property type="match status" value="1"/>
</dbReference>
<evidence type="ECO:0000256" key="5">
    <source>
        <dbReference type="ARBA" id="ARBA00022729"/>
    </source>
</evidence>
<dbReference type="InterPro" id="IPR039426">
    <property type="entry name" value="TonB-dep_rcpt-like"/>
</dbReference>
<feature type="compositionally biased region" description="Basic and acidic residues" evidence="12">
    <location>
        <begin position="21"/>
        <end position="33"/>
    </location>
</feature>
<feature type="compositionally biased region" description="Basic and acidic residues" evidence="12">
    <location>
        <begin position="1"/>
        <end position="10"/>
    </location>
</feature>
<evidence type="ECO:0000259" key="13">
    <source>
        <dbReference type="Pfam" id="PF00593"/>
    </source>
</evidence>
<name>A0A445MQK2_9BACT</name>
<dbReference type="SUPFAM" id="SSF56935">
    <property type="entry name" value="Porins"/>
    <property type="match status" value="1"/>
</dbReference>
<feature type="region of interest" description="Disordered" evidence="12">
    <location>
        <begin position="1"/>
        <end position="39"/>
    </location>
</feature>
<proteinExistence type="inferred from homology"/>
<dbReference type="GO" id="GO:0015344">
    <property type="term" value="F:siderophore uptake transmembrane transporter activity"/>
    <property type="evidence" value="ECO:0007669"/>
    <property type="project" value="TreeGrafter"/>
</dbReference>
<keyword evidence="9 10" id="KW-0998">Cell outer membrane</keyword>
<keyword evidence="3 10" id="KW-1134">Transmembrane beta strand</keyword>
<keyword evidence="6 11" id="KW-0798">TonB box</keyword>
<evidence type="ECO:0000256" key="9">
    <source>
        <dbReference type="ARBA" id="ARBA00023237"/>
    </source>
</evidence>
<dbReference type="AlphaFoldDB" id="A0A445MQK2"/>
<evidence type="ECO:0000256" key="7">
    <source>
        <dbReference type="ARBA" id="ARBA00023136"/>
    </source>
</evidence>
<keyword evidence="2 10" id="KW-0813">Transport</keyword>